<gene>
    <name evidence="1" type="ORF">ACCI51_14010</name>
</gene>
<proteinExistence type="predicted"/>
<dbReference type="EMBL" id="JBGMEL010000013">
    <property type="protein sequence ID" value="MFA0791666.1"/>
    <property type="molecule type" value="Genomic_DNA"/>
</dbReference>
<organism evidence="1 2">
    <name type="scientific">Microbulbifer echini</name>
    <dbReference type="NCBI Taxonomy" id="1529067"/>
    <lineage>
        <taxon>Bacteria</taxon>
        <taxon>Pseudomonadati</taxon>
        <taxon>Pseudomonadota</taxon>
        <taxon>Gammaproteobacteria</taxon>
        <taxon>Cellvibrionales</taxon>
        <taxon>Microbulbiferaceae</taxon>
        <taxon>Microbulbifer</taxon>
    </lineage>
</organism>
<keyword evidence="2" id="KW-1185">Reference proteome</keyword>
<reference evidence="1 2" key="1">
    <citation type="submission" date="2024-08" db="EMBL/GenBank/DDBJ databases">
        <authorList>
            <person name="Ishaq N."/>
        </authorList>
    </citation>
    <scope>NUCLEOTIDE SEQUENCE [LARGE SCALE GENOMIC DNA]</scope>
    <source>
        <strain evidence="1 2">JCM 30400</strain>
    </source>
</reference>
<protein>
    <submittedName>
        <fullName evidence="1">Uncharacterized protein</fullName>
    </submittedName>
</protein>
<evidence type="ECO:0000313" key="1">
    <source>
        <dbReference type="EMBL" id="MFA0791666.1"/>
    </source>
</evidence>
<dbReference type="Proteomes" id="UP001569414">
    <property type="component" value="Unassembled WGS sequence"/>
</dbReference>
<dbReference type="RefSeq" id="WP_371844166.1">
    <property type="nucleotide sequence ID" value="NZ_JBGMEL010000013.1"/>
</dbReference>
<sequence>MNEFSRILELYEALLVKVKLQSIEIASMRKEIATLSAATQGQAPQQKNQEVA</sequence>
<name>A0ABV4NRU8_9GAMM</name>
<accession>A0ABV4NRU8</accession>
<comment type="caution">
    <text evidence="1">The sequence shown here is derived from an EMBL/GenBank/DDBJ whole genome shotgun (WGS) entry which is preliminary data.</text>
</comment>
<evidence type="ECO:0000313" key="2">
    <source>
        <dbReference type="Proteomes" id="UP001569414"/>
    </source>
</evidence>